<reference evidence="1 2" key="1">
    <citation type="submission" date="2014-09" db="EMBL/GenBank/DDBJ databases">
        <title>Vibrio maritimus JCM 19240. (C210) whole genome shotgun sequence.</title>
        <authorList>
            <person name="Sawabe T."/>
            <person name="Meirelles P."/>
            <person name="Nakanishi M."/>
            <person name="Sayaka M."/>
            <person name="Hattori M."/>
            <person name="Ohkuma M."/>
        </authorList>
    </citation>
    <scope>NUCLEOTIDE SEQUENCE [LARGE SCALE GENOMIC DNA]</scope>
    <source>
        <strain evidence="1 2">JCM 19240</strain>
    </source>
</reference>
<dbReference type="AlphaFoldDB" id="A0A090T3E3"/>
<comment type="caution">
    <text evidence="1">The sequence shown here is derived from an EMBL/GenBank/DDBJ whole genome shotgun (WGS) entry which is preliminary data.</text>
</comment>
<dbReference type="Proteomes" id="UP000029224">
    <property type="component" value="Unassembled WGS sequence"/>
</dbReference>
<gene>
    <name evidence="1" type="ORF">JCM19240_1965</name>
</gene>
<dbReference type="SUPFAM" id="SSF53850">
    <property type="entry name" value="Periplasmic binding protein-like II"/>
    <property type="match status" value="1"/>
</dbReference>
<proteinExistence type="predicted"/>
<accession>A0A090T3E3</accession>
<evidence type="ECO:0000313" key="2">
    <source>
        <dbReference type="Proteomes" id="UP000029224"/>
    </source>
</evidence>
<organism evidence="1 2">
    <name type="scientific">Vibrio maritimus</name>
    <dbReference type="NCBI Taxonomy" id="990268"/>
    <lineage>
        <taxon>Bacteria</taxon>
        <taxon>Pseudomonadati</taxon>
        <taxon>Pseudomonadota</taxon>
        <taxon>Gammaproteobacteria</taxon>
        <taxon>Vibrionales</taxon>
        <taxon>Vibrionaceae</taxon>
        <taxon>Vibrio</taxon>
    </lineage>
</organism>
<reference evidence="1 2" key="2">
    <citation type="submission" date="2014-09" db="EMBL/GenBank/DDBJ databases">
        <authorList>
            <consortium name="NBRP consortium"/>
            <person name="Sawabe T."/>
            <person name="Meirelles P."/>
            <person name="Nakanishi M."/>
            <person name="Sayaka M."/>
            <person name="Hattori M."/>
            <person name="Ohkuma M."/>
        </authorList>
    </citation>
    <scope>NUCLEOTIDE SEQUENCE [LARGE SCALE GENOMIC DNA]</scope>
    <source>
        <strain evidence="1 2">JCM 19240</strain>
    </source>
</reference>
<sequence length="212" mass="24191">MGTEERNIVELEALPALAEHLVKKVLPHFREQNADILVNIQTIPFQKQFEPGEKLRLHTQLAENTNRTYHHYLSSKLGFYSSEQLMEQVSPLTAPEELINYRIPWVSIKNQPSSVPVLDKQAAYIVDNALLSAEATVNGLGVSWNYATIMDDYLRTGQAIELFKNQTDAEAHAYLSYPPNKQFNKAEQLFVDYMANTSWLSRKQIASKQLPN</sequence>
<dbReference type="Gene3D" id="3.40.190.290">
    <property type="match status" value="1"/>
</dbReference>
<dbReference type="EMBL" id="BBMT01000003">
    <property type="protein sequence ID" value="GAL33269.1"/>
    <property type="molecule type" value="Genomic_DNA"/>
</dbReference>
<keyword evidence="2" id="KW-1185">Reference proteome</keyword>
<protein>
    <submittedName>
        <fullName evidence="1">Uncharacterized protein</fullName>
    </submittedName>
</protein>
<evidence type="ECO:0000313" key="1">
    <source>
        <dbReference type="EMBL" id="GAL33269.1"/>
    </source>
</evidence>
<name>A0A090T3E3_9VIBR</name>